<feature type="region of interest" description="Disordered" evidence="1">
    <location>
        <begin position="176"/>
        <end position="257"/>
    </location>
</feature>
<dbReference type="PANTHER" id="PTHR46579:SF1">
    <property type="entry name" value="F5_8 TYPE C DOMAIN-CONTAINING PROTEIN"/>
    <property type="match status" value="1"/>
</dbReference>
<dbReference type="Pfam" id="PF06869">
    <property type="entry name" value="DUF1258"/>
    <property type="match status" value="1"/>
</dbReference>
<accession>A0AAE1HKJ3</accession>
<feature type="compositionally biased region" description="Acidic residues" evidence="1">
    <location>
        <begin position="103"/>
        <end position="114"/>
    </location>
</feature>
<evidence type="ECO:0000313" key="2">
    <source>
        <dbReference type="EMBL" id="KAK3922977.1"/>
    </source>
</evidence>
<sequence>MDPNDQKESRYQRWYRRTQRKGGVDDRDDVSDESEVESEGSNDSHSFESENSDGTAAESDAEMHDSQGSNEGNPIEGNDVENHHDNLHPQPENNDDNYVNLNEFEEGEGDPEVNEEVHGIGSEGSEGTDAIEDGDEEMENVDPQSDHSDENNINLNEFGEGEEHLEVNEEVNAMDEGSEDLNATDEEHEEEEIELVNEEEGINFDNASLGGSDLEDREQEINLGVGPRNLGIDAESGSERGGSSESEEEDDEPNVGNLDDELLSARVTFRQSLLTVLSLAFKHKLTGVCVADLLSVIELHCARDNVALRTLYKFKTYFSMIGKENVTCHYYCSVCEVPLASEDSVCEQCNGQHPTGYFVAFPFLSQLQSMYLRPGFKEGLQFKTNRVKKNVNNIEDIYDAAVYQEQVINGFLADPDNISFFMYFDGVAIFKNSKFSIWPLYLSINELRYKDRVKKENIVLSGLWFGNTKPNRNLFLSPLVQEMSNFENEGVDFRLPNNGSVRVRGKIIGAVADLPAKALFMRIVQFNGIHSCSNCMSSGARYNLGGNTIQVYPYTRNFELRRNEDMVDFANMAVVARQQDPDATVYGVKGPTLMYALLPNLINCMGSDVMHGTFLGIMKTKMELWFSSEHAGNPYNISASVNLVDARLKKIKPPQSCTKVPRSIKKEIGLFKAADYKLFMLVYSLPVLLGILPAVYWEHHCKLVSAISLLSQESVSHDQIDVAEELFHSYVHDFQQLYGIRYVGLNVHQLLHLAQIVRNLGPLWVYSCFFYESLNGDLTKLVHGTRHTALQISASCSVLMNLPVLINGMEDCEAKVLCMKFLSSGNNQKVTERIDDVTGVAGKYRQCNPVPLRISRLLENKLNIVGGKCKYFFRLVKKGVVYCSESYLRSKTRLSCYVEVIHDGIPYLCRIKSFIKWSACGDECPDVCNECGNLFVCIVTCYDRVLWELHENGHDVSHLAKVSPTNDLSVFTVDCIRRPCYYLPVENNEYIAVPVNSLEVE</sequence>
<dbReference type="AlphaFoldDB" id="A0AAE1HKJ3"/>
<organism evidence="2 3">
    <name type="scientific">Frankliniella fusca</name>
    <dbReference type="NCBI Taxonomy" id="407009"/>
    <lineage>
        <taxon>Eukaryota</taxon>
        <taxon>Metazoa</taxon>
        <taxon>Ecdysozoa</taxon>
        <taxon>Arthropoda</taxon>
        <taxon>Hexapoda</taxon>
        <taxon>Insecta</taxon>
        <taxon>Pterygota</taxon>
        <taxon>Neoptera</taxon>
        <taxon>Paraneoptera</taxon>
        <taxon>Thysanoptera</taxon>
        <taxon>Terebrantia</taxon>
        <taxon>Thripoidea</taxon>
        <taxon>Thripidae</taxon>
        <taxon>Frankliniella</taxon>
    </lineage>
</organism>
<comment type="caution">
    <text evidence="2">The sequence shown here is derived from an EMBL/GenBank/DDBJ whole genome shotgun (WGS) entry which is preliminary data.</text>
</comment>
<feature type="compositionally biased region" description="Acidic residues" evidence="1">
    <location>
        <begin position="26"/>
        <end position="40"/>
    </location>
</feature>
<dbReference type="Proteomes" id="UP001219518">
    <property type="component" value="Unassembled WGS sequence"/>
</dbReference>
<reference evidence="2" key="1">
    <citation type="submission" date="2021-07" db="EMBL/GenBank/DDBJ databases">
        <authorList>
            <person name="Catto M.A."/>
            <person name="Jacobson A."/>
            <person name="Kennedy G."/>
            <person name="Labadie P."/>
            <person name="Hunt B.G."/>
            <person name="Srinivasan R."/>
        </authorList>
    </citation>
    <scope>NUCLEOTIDE SEQUENCE</scope>
    <source>
        <strain evidence="2">PL_HMW_Pooled</strain>
        <tissue evidence="2">Head</tissue>
    </source>
</reference>
<evidence type="ECO:0000256" key="1">
    <source>
        <dbReference type="SAM" id="MobiDB-lite"/>
    </source>
</evidence>
<proteinExistence type="predicted"/>
<protein>
    <submittedName>
        <fullName evidence="2">Halomucin</fullName>
    </submittedName>
</protein>
<feature type="compositionally biased region" description="Acidic residues" evidence="1">
    <location>
        <begin position="129"/>
        <end position="140"/>
    </location>
</feature>
<gene>
    <name evidence="2" type="ORF">KUF71_001636</name>
</gene>
<feature type="compositionally biased region" description="Acidic residues" evidence="1">
    <location>
        <begin position="245"/>
        <end position="257"/>
    </location>
</feature>
<feature type="compositionally biased region" description="Basic and acidic residues" evidence="1">
    <location>
        <begin position="1"/>
        <end position="11"/>
    </location>
</feature>
<name>A0AAE1HKJ3_9NEOP</name>
<feature type="region of interest" description="Disordered" evidence="1">
    <location>
        <begin position="1"/>
        <end position="162"/>
    </location>
</feature>
<evidence type="ECO:0000313" key="3">
    <source>
        <dbReference type="Proteomes" id="UP001219518"/>
    </source>
</evidence>
<reference evidence="2" key="2">
    <citation type="journal article" date="2023" name="BMC Genomics">
        <title>Pest status, molecular evolution, and epigenetic factors derived from the genome assembly of Frankliniella fusca, a thysanopteran phytovirus vector.</title>
        <authorList>
            <person name="Catto M.A."/>
            <person name="Labadie P.E."/>
            <person name="Jacobson A.L."/>
            <person name="Kennedy G.G."/>
            <person name="Srinivasan R."/>
            <person name="Hunt B.G."/>
        </authorList>
    </citation>
    <scope>NUCLEOTIDE SEQUENCE</scope>
    <source>
        <strain evidence="2">PL_HMW_Pooled</strain>
    </source>
</reference>
<dbReference type="InterPro" id="IPR009667">
    <property type="entry name" value="DUF1258"/>
</dbReference>
<feature type="compositionally biased region" description="Acidic residues" evidence="1">
    <location>
        <begin position="176"/>
        <end position="202"/>
    </location>
</feature>
<dbReference type="EMBL" id="JAHWGI010001134">
    <property type="protein sequence ID" value="KAK3922977.1"/>
    <property type="molecule type" value="Genomic_DNA"/>
</dbReference>
<dbReference type="PANTHER" id="PTHR46579">
    <property type="entry name" value="F5/8 TYPE C DOMAIN-CONTAINING PROTEIN-RELATED"/>
    <property type="match status" value="1"/>
</dbReference>
<keyword evidence="3" id="KW-1185">Reference proteome</keyword>